<sequence length="224" mass="25825">MMKIKMLRVKSTVLKVFFLDLKDIGLIVQKLHILTEHNSSLTSGTSQTCKQQLKNTIIECNLSSTSRTTQPHQTYMYRCTRTLNVNSSIQRVDQFTKKRAPQVVCEKEVNAFSVGLFLQLAKVSEKPKAQELQKTSKIHVKLKLTNSPPLNAKLKRCDEDYENFFQNHISFYKEQMKIHCGYTETGSGPSQTNHIPLFTLRVVLKEVARKINMKYRPDDVHQAH</sequence>
<gene>
    <name evidence="1" type="ORF">g.22669</name>
</gene>
<evidence type="ECO:0000313" key="1">
    <source>
        <dbReference type="EMBL" id="JAS37705.1"/>
    </source>
</evidence>
<dbReference type="EMBL" id="GECZ01032064">
    <property type="protein sequence ID" value="JAS37705.1"/>
    <property type="molecule type" value="Transcribed_RNA"/>
</dbReference>
<name>A0A1B6EIF7_9HEMI</name>
<protein>
    <submittedName>
        <fullName evidence="1">Uncharacterized protein</fullName>
    </submittedName>
</protein>
<dbReference type="AlphaFoldDB" id="A0A1B6EIF7"/>
<accession>A0A1B6EIF7</accession>
<proteinExistence type="predicted"/>
<organism evidence="1">
    <name type="scientific">Cuerna arida</name>
    <dbReference type="NCBI Taxonomy" id="1464854"/>
    <lineage>
        <taxon>Eukaryota</taxon>
        <taxon>Metazoa</taxon>
        <taxon>Ecdysozoa</taxon>
        <taxon>Arthropoda</taxon>
        <taxon>Hexapoda</taxon>
        <taxon>Insecta</taxon>
        <taxon>Pterygota</taxon>
        <taxon>Neoptera</taxon>
        <taxon>Paraneoptera</taxon>
        <taxon>Hemiptera</taxon>
        <taxon>Auchenorrhyncha</taxon>
        <taxon>Membracoidea</taxon>
        <taxon>Cicadellidae</taxon>
        <taxon>Cicadellinae</taxon>
        <taxon>Proconiini</taxon>
        <taxon>Cuerna</taxon>
    </lineage>
</organism>
<reference evidence="1" key="1">
    <citation type="submission" date="2015-11" db="EMBL/GenBank/DDBJ databases">
        <title>De novo transcriptome assembly of four potential Pierce s Disease insect vectors from Arizona vineyards.</title>
        <authorList>
            <person name="Tassone E.E."/>
        </authorList>
    </citation>
    <scope>NUCLEOTIDE SEQUENCE</scope>
</reference>